<dbReference type="Proteomes" id="UP001485043">
    <property type="component" value="Unassembled WGS sequence"/>
</dbReference>
<dbReference type="AlphaFoldDB" id="A0AAW1T6C3"/>
<proteinExistence type="predicted"/>
<gene>
    <name evidence="1" type="ORF">WJX84_012335</name>
</gene>
<evidence type="ECO:0000313" key="1">
    <source>
        <dbReference type="EMBL" id="KAK9864645.1"/>
    </source>
</evidence>
<comment type="caution">
    <text evidence="1">The sequence shown here is derived from an EMBL/GenBank/DDBJ whole genome shotgun (WGS) entry which is preliminary data.</text>
</comment>
<keyword evidence="2" id="KW-1185">Reference proteome</keyword>
<sequence length="248" mass="27424">MAISHVAVKRLVEEPAFCEDLENRWHTTAQQQPLDLLNRCKALNSYLRKEFLSDNPEAALSAHRDEDSASEYTDSDLSCAEQLNCDRQPALDECVVAPSTPPLSEPSQNQHAKQLAEQQRSLCLPATEPLSTRGAIRRQAAICLQSSVDCLDHSAVQTSSDVAGARSLRSLSKPAHKQRIMPGEEMFLESVKEVLPGSAFLALQRAQQRAKDIQAREASLQRRTSDRVADLLPKLAVLMENAEARINS</sequence>
<protein>
    <submittedName>
        <fullName evidence="1">Uncharacterized protein</fullName>
    </submittedName>
</protein>
<accession>A0AAW1T6C3</accession>
<organism evidence="1 2">
    <name type="scientific">Apatococcus fuscideae</name>
    <dbReference type="NCBI Taxonomy" id="2026836"/>
    <lineage>
        <taxon>Eukaryota</taxon>
        <taxon>Viridiplantae</taxon>
        <taxon>Chlorophyta</taxon>
        <taxon>core chlorophytes</taxon>
        <taxon>Trebouxiophyceae</taxon>
        <taxon>Chlorellales</taxon>
        <taxon>Chlorellaceae</taxon>
        <taxon>Apatococcus</taxon>
    </lineage>
</organism>
<dbReference type="EMBL" id="JALJOV010000329">
    <property type="protein sequence ID" value="KAK9864645.1"/>
    <property type="molecule type" value="Genomic_DNA"/>
</dbReference>
<evidence type="ECO:0000313" key="2">
    <source>
        <dbReference type="Proteomes" id="UP001485043"/>
    </source>
</evidence>
<reference evidence="1 2" key="1">
    <citation type="journal article" date="2024" name="Nat. Commun.">
        <title>Phylogenomics reveals the evolutionary origins of lichenization in chlorophyte algae.</title>
        <authorList>
            <person name="Puginier C."/>
            <person name="Libourel C."/>
            <person name="Otte J."/>
            <person name="Skaloud P."/>
            <person name="Haon M."/>
            <person name="Grisel S."/>
            <person name="Petersen M."/>
            <person name="Berrin J.G."/>
            <person name="Delaux P.M."/>
            <person name="Dal Grande F."/>
            <person name="Keller J."/>
        </authorList>
    </citation>
    <scope>NUCLEOTIDE SEQUENCE [LARGE SCALE GENOMIC DNA]</scope>
    <source>
        <strain evidence="1 2">SAG 2523</strain>
    </source>
</reference>
<name>A0AAW1T6C3_9CHLO</name>